<dbReference type="PANTHER" id="PTHR12128:SF66">
    <property type="entry name" value="4-HYDROXY-2-OXOGLUTARATE ALDOLASE, MITOCHONDRIAL"/>
    <property type="match status" value="1"/>
</dbReference>
<organism evidence="6 7">
    <name type="scientific">Limimaricola hongkongensis DSM 17492</name>
    <dbReference type="NCBI Taxonomy" id="1122180"/>
    <lineage>
        <taxon>Bacteria</taxon>
        <taxon>Pseudomonadati</taxon>
        <taxon>Pseudomonadota</taxon>
        <taxon>Alphaproteobacteria</taxon>
        <taxon>Rhodobacterales</taxon>
        <taxon>Paracoccaceae</taxon>
        <taxon>Limimaricola</taxon>
    </lineage>
</organism>
<reference evidence="6 7" key="1">
    <citation type="submission" date="2013-03" db="EMBL/GenBank/DDBJ databases">
        <authorList>
            <person name="Fiebig A."/>
            <person name="Goeker M."/>
            <person name="Klenk H.-P.P."/>
        </authorList>
    </citation>
    <scope>NUCLEOTIDE SEQUENCE [LARGE SCALE GENOMIC DNA]</scope>
    <source>
        <strain evidence="6 7">DSM 17492</strain>
    </source>
</reference>
<feature type="binding site" evidence="5">
    <location>
        <position position="47"/>
    </location>
    <ligand>
        <name>pyruvate</name>
        <dbReference type="ChEBI" id="CHEBI:15361"/>
    </ligand>
</feature>
<dbReference type="Pfam" id="PF00701">
    <property type="entry name" value="DHDPS"/>
    <property type="match status" value="1"/>
</dbReference>
<dbReference type="EC" id="4.3.3.7" evidence="6"/>
<comment type="caution">
    <text evidence="6">The sequence shown here is derived from an EMBL/GenBank/DDBJ whole genome shotgun (WGS) entry which is preliminary data.</text>
</comment>
<evidence type="ECO:0000313" key="6">
    <source>
        <dbReference type="EMBL" id="EYD72337.1"/>
    </source>
</evidence>
<dbReference type="STRING" id="1122180.Lokhon_01132"/>
<gene>
    <name evidence="6" type="ORF">Lokhon_01132</name>
</gene>
<dbReference type="HOGENOM" id="CLU_049343_5_0_5"/>
<dbReference type="Proteomes" id="UP000025047">
    <property type="component" value="Unassembled WGS sequence"/>
</dbReference>
<accession>A0A017HCV3</accession>
<dbReference type="SUPFAM" id="SSF51569">
    <property type="entry name" value="Aldolase"/>
    <property type="match status" value="1"/>
</dbReference>
<evidence type="ECO:0000256" key="3">
    <source>
        <dbReference type="PIRNR" id="PIRNR001365"/>
    </source>
</evidence>
<feature type="active site" description="Proton donor/acceptor" evidence="4">
    <location>
        <position position="135"/>
    </location>
</feature>
<proteinExistence type="inferred from homology"/>
<keyword evidence="2 3" id="KW-0456">Lyase</keyword>
<dbReference type="PANTHER" id="PTHR12128">
    <property type="entry name" value="DIHYDRODIPICOLINATE SYNTHASE"/>
    <property type="match status" value="1"/>
</dbReference>
<comment type="similarity">
    <text evidence="1 3">Belongs to the DapA family.</text>
</comment>
<dbReference type="OrthoDB" id="9778880at2"/>
<dbReference type="RefSeq" id="WP_017928274.1">
    <property type="nucleotide sequence ID" value="NZ_KB822997.1"/>
</dbReference>
<dbReference type="Gene3D" id="3.20.20.70">
    <property type="entry name" value="Aldolase class I"/>
    <property type="match status" value="1"/>
</dbReference>
<evidence type="ECO:0000313" key="7">
    <source>
        <dbReference type="Proteomes" id="UP000025047"/>
    </source>
</evidence>
<evidence type="ECO:0000256" key="5">
    <source>
        <dbReference type="PIRSR" id="PIRSR001365-2"/>
    </source>
</evidence>
<dbReference type="PRINTS" id="PR00146">
    <property type="entry name" value="DHPICSNTHASE"/>
</dbReference>
<evidence type="ECO:0000256" key="4">
    <source>
        <dbReference type="PIRSR" id="PIRSR001365-1"/>
    </source>
</evidence>
<dbReference type="GO" id="GO:0008840">
    <property type="term" value="F:4-hydroxy-tetrahydrodipicolinate synthase activity"/>
    <property type="evidence" value="ECO:0007669"/>
    <property type="project" value="UniProtKB-EC"/>
</dbReference>
<name>A0A017HCV3_9RHOB</name>
<sequence length="297" mass="31125">MTIFTGLSAFPITPADEAGRIDTYVLSRLLDRLCVAGVDSIGLLGSTGSYAYLSQAERGRAVAAAVEAVAGRVPLIAGVGTLRTDDAVALARDAKRKGADGLLLAPISYTPLTEGEVFEHFRAVAAATDLPLCIYNNPGTTHFTFSLPLLRRLADLPGIRAVKMPLPGEGGLTEDLARLRGALPEGFSIGYSGDWGCAKALLAGADAWFSVLGGMLPETALKLTRAAQDGQSAETARIDAALGPLWALFREFGSLRVVHAAANLMGLTQAQPPRPILPLQGRDLDRVAAALDPLGLR</sequence>
<dbReference type="PATRIC" id="fig|1122180.6.peg.1123"/>
<evidence type="ECO:0000256" key="2">
    <source>
        <dbReference type="ARBA" id="ARBA00023239"/>
    </source>
</evidence>
<keyword evidence="7" id="KW-1185">Reference proteome</keyword>
<evidence type="ECO:0000256" key="1">
    <source>
        <dbReference type="ARBA" id="ARBA00007592"/>
    </source>
</evidence>
<dbReference type="EMBL" id="APGJ01000004">
    <property type="protein sequence ID" value="EYD72337.1"/>
    <property type="molecule type" value="Genomic_DNA"/>
</dbReference>
<dbReference type="PIRSF" id="PIRSF001365">
    <property type="entry name" value="DHDPS"/>
    <property type="match status" value="1"/>
</dbReference>
<protein>
    <submittedName>
        <fullName evidence="6">Dihydrodipicolinate synthase</fullName>
        <ecNumber evidence="6">4.3.3.7</ecNumber>
    </submittedName>
</protein>
<dbReference type="InterPro" id="IPR002220">
    <property type="entry name" value="DapA-like"/>
</dbReference>
<dbReference type="CDD" id="cd00408">
    <property type="entry name" value="DHDPS-like"/>
    <property type="match status" value="1"/>
</dbReference>
<dbReference type="eggNOG" id="COG0329">
    <property type="taxonomic scope" value="Bacteria"/>
</dbReference>
<dbReference type="AlphaFoldDB" id="A0A017HCV3"/>
<dbReference type="SMART" id="SM01130">
    <property type="entry name" value="DHDPS"/>
    <property type="match status" value="1"/>
</dbReference>
<dbReference type="InterPro" id="IPR013785">
    <property type="entry name" value="Aldolase_TIM"/>
</dbReference>
<feature type="active site" description="Schiff-base intermediate with substrate" evidence="4">
    <location>
        <position position="163"/>
    </location>
</feature>